<evidence type="ECO:0000259" key="12">
    <source>
        <dbReference type="PROSITE" id="PS50051"/>
    </source>
</evidence>
<dbReference type="SUPFAM" id="SSF52540">
    <property type="entry name" value="P-loop containing nucleoside triphosphate hydrolases"/>
    <property type="match status" value="1"/>
</dbReference>
<dbReference type="Gene3D" id="2.40.50.140">
    <property type="entry name" value="Nucleic acid-binding proteins"/>
    <property type="match status" value="1"/>
</dbReference>
<dbReference type="GO" id="GO:0017116">
    <property type="term" value="F:single-stranded DNA helicase activity"/>
    <property type="evidence" value="ECO:0007669"/>
    <property type="project" value="TreeGrafter"/>
</dbReference>
<keyword evidence="6" id="KW-0539">Nucleus</keyword>
<dbReference type="InterPro" id="IPR058767">
    <property type="entry name" value="MCM8_N"/>
</dbReference>
<name>A0A3Q2PFT9_FUNHE</name>
<dbReference type="Gene3D" id="3.40.50.300">
    <property type="entry name" value="P-loop containing nucleotide triphosphate hydrolases"/>
    <property type="match status" value="1"/>
</dbReference>
<keyword evidence="14" id="KW-1185">Reference proteome</keyword>
<dbReference type="CDD" id="cd17759">
    <property type="entry name" value="MCM8"/>
    <property type="match status" value="1"/>
</dbReference>
<evidence type="ECO:0000256" key="9">
    <source>
        <dbReference type="ARBA" id="ARBA00047995"/>
    </source>
</evidence>
<dbReference type="AlphaFoldDB" id="A0A3Q2PFT9"/>
<reference evidence="13" key="1">
    <citation type="submission" date="2025-08" db="UniProtKB">
        <authorList>
            <consortium name="Ensembl"/>
        </authorList>
    </citation>
    <scope>IDENTIFICATION</scope>
</reference>
<dbReference type="InterPro" id="IPR056875">
    <property type="entry name" value="MCM8/REC_WHD"/>
</dbReference>
<dbReference type="GO" id="GO:0005524">
    <property type="term" value="F:ATP binding"/>
    <property type="evidence" value="ECO:0007669"/>
    <property type="project" value="UniProtKB-KW"/>
</dbReference>
<dbReference type="CDD" id="cd22247">
    <property type="entry name" value="MCM8_WHD"/>
    <property type="match status" value="1"/>
</dbReference>
<evidence type="ECO:0000313" key="13">
    <source>
        <dbReference type="Ensembl" id="ENSFHEP00000011811.1"/>
    </source>
</evidence>
<dbReference type="PRINTS" id="PR01657">
    <property type="entry name" value="MCMFAMILY"/>
</dbReference>
<keyword evidence="11" id="KW-0812">Transmembrane</keyword>
<evidence type="ECO:0000256" key="10">
    <source>
        <dbReference type="RuleBase" id="RU004070"/>
    </source>
</evidence>
<dbReference type="InterPro" id="IPR003593">
    <property type="entry name" value="AAA+_ATPase"/>
</dbReference>
<evidence type="ECO:0000256" key="7">
    <source>
        <dbReference type="ARBA" id="ARBA00041084"/>
    </source>
</evidence>
<dbReference type="Ensembl" id="ENSFHET00000018928.1">
    <property type="protein sequence ID" value="ENSFHEP00000011811.1"/>
    <property type="gene ID" value="ENSFHEG00000013275.1"/>
</dbReference>
<evidence type="ECO:0000256" key="2">
    <source>
        <dbReference type="ARBA" id="ARBA00008010"/>
    </source>
</evidence>
<dbReference type="STRING" id="8078.ENSFHEP00000011811"/>
<dbReference type="InterPro" id="IPR012340">
    <property type="entry name" value="NA-bd_OB-fold"/>
</dbReference>
<dbReference type="Pfam" id="PF26065">
    <property type="entry name" value="MCM8_N"/>
    <property type="match status" value="1"/>
</dbReference>
<evidence type="ECO:0000256" key="6">
    <source>
        <dbReference type="ARBA" id="ARBA00023242"/>
    </source>
</evidence>
<protein>
    <recommendedName>
        <fullName evidence="7">DNA helicase MCM8</fullName>
    </recommendedName>
    <alternativeName>
        <fullName evidence="8">Minichromosome maintenance 8</fullName>
    </alternativeName>
</protein>
<keyword evidence="11" id="KW-1133">Transmembrane helix</keyword>
<dbReference type="SUPFAM" id="SSF50249">
    <property type="entry name" value="Nucleic acid-binding proteins"/>
    <property type="match status" value="1"/>
</dbReference>
<comment type="similarity">
    <text evidence="2 10">Belongs to the MCM family.</text>
</comment>
<keyword evidence="4 10" id="KW-0067">ATP-binding</keyword>
<evidence type="ECO:0000256" key="4">
    <source>
        <dbReference type="ARBA" id="ARBA00022840"/>
    </source>
</evidence>
<evidence type="ECO:0000256" key="3">
    <source>
        <dbReference type="ARBA" id="ARBA00022741"/>
    </source>
</evidence>
<dbReference type="SMART" id="SM00382">
    <property type="entry name" value="AAA"/>
    <property type="match status" value="1"/>
</dbReference>
<evidence type="ECO:0000313" key="14">
    <source>
        <dbReference type="Proteomes" id="UP000265000"/>
    </source>
</evidence>
<dbReference type="Proteomes" id="UP000265000">
    <property type="component" value="Unplaced"/>
</dbReference>
<dbReference type="InterPro" id="IPR041562">
    <property type="entry name" value="MCM_lid"/>
</dbReference>
<dbReference type="InterPro" id="IPR001208">
    <property type="entry name" value="MCM_dom"/>
</dbReference>
<reference evidence="13" key="2">
    <citation type="submission" date="2025-09" db="UniProtKB">
        <authorList>
            <consortium name="Ensembl"/>
        </authorList>
    </citation>
    <scope>IDENTIFICATION</scope>
</reference>
<dbReference type="PANTHER" id="PTHR11630:SF47">
    <property type="entry name" value="DNA HELICASE MCM8"/>
    <property type="match status" value="1"/>
</dbReference>
<organism evidence="13 14">
    <name type="scientific">Fundulus heteroclitus</name>
    <name type="common">Killifish</name>
    <name type="synonym">Mummichog</name>
    <dbReference type="NCBI Taxonomy" id="8078"/>
    <lineage>
        <taxon>Eukaryota</taxon>
        <taxon>Metazoa</taxon>
        <taxon>Chordata</taxon>
        <taxon>Craniata</taxon>
        <taxon>Vertebrata</taxon>
        <taxon>Euteleostomi</taxon>
        <taxon>Actinopterygii</taxon>
        <taxon>Neopterygii</taxon>
        <taxon>Teleostei</taxon>
        <taxon>Neoteleostei</taxon>
        <taxon>Acanthomorphata</taxon>
        <taxon>Ovalentaria</taxon>
        <taxon>Atherinomorphae</taxon>
        <taxon>Cyprinodontiformes</taxon>
        <taxon>Fundulidae</taxon>
        <taxon>Fundulus</taxon>
    </lineage>
</organism>
<accession>A0A3Q2PFT9</accession>
<dbReference type="InterPro" id="IPR031327">
    <property type="entry name" value="MCM"/>
</dbReference>
<comment type="subcellular location">
    <subcellularLocation>
        <location evidence="1">Nucleus</location>
    </subcellularLocation>
</comment>
<dbReference type="Pfam" id="PF25051">
    <property type="entry name" value="WHD_MCM8"/>
    <property type="match status" value="1"/>
</dbReference>
<evidence type="ECO:0000256" key="8">
    <source>
        <dbReference type="ARBA" id="ARBA00042306"/>
    </source>
</evidence>
<dbReference type="PANTHER" id="PTHR11630">
    <property type="entry name" value="DNA REPLICATION LICENSING FACTOR MCM FAMILY MEMBER"/>
    <property type="match status" value="1"/>
</dbReference>
<keyword evidence="3 10" id="KW-0547">Nucleotide-binding</keyword>
<dbReference type="GO" id="GO:0005634">
    <property type="term" value="C:nucleus"/>
    <property type="evidence" value="ECO:0007669"/>
    <property type="project" value="UniProtKB-SubCell"/>
</dbReference>
<keyword evidence="11" id="KW-0472">Membrane</keyword>
<dbReference type="PROSITE" id="PS50051">
    <property type="entry name" value="MCM_2"/>
    <property type="match status" value="1"/>
</dbReference>
<sequence length="684" mass="74996">CNIKESKRWKQNGGSNHNKNEAGLQREIFFMHRLYNVSVILLFVANFSNVCNVCVFFFSCQGFIESSPSVEKIKVFEKYFVSRIDLYDKDEIERQGSVLVDHADLTGDQRVREALPDVVTDLQEQPEVMLNCLGVAIHQVLTADLEKQAAELHDEELPVATPIINIPHISVRVQELMGGEQRETGRIPRTVECHLTSDLCDSCVPGDTVTVTGIVRVINDGQLSKSGGEGSGGSREDRTGGEEFSLKELYAIQEIQAQPNLLRLILVKAALALALFGGRQKHTDKNSVPVRGDPHILIVGDPGLGKSQMLQAVCNVAPRGIYVCGNSTSTTGLTVSLSREAGTGDYALEAGALVLADQGLCCIDEFDKLGNQQQALLEAMEQQSVSLAKAGIVSSLPARTSVVAAANPVGGHYNRGKTVSENLKMGSALLSRFDVVFLLLDIPDESHDRRLSEHVMANRAGKGRASSATVCRTSDDMETSILLQHSTLPLSERLQVPASESVDVIPACLLRKYISYARQYVRPTLSPEAAKTLQDFYLSLRSQGHSADATPITTRQLESLIRLTEARAKLELREVATKSDAEDVVEIMKHSLADTYSDGLGNLDFERSQLGAGMSQRSAAKRLVNALHSHAQRTNQKQFDLQMLRSIADKMNIKVMDFQGLLNSLNEQGFLLKKGPKLYQLQTI</sequence>
<evidence type="ECO:0000256" key="5">
    <source>
        <dbReference type="ARBA" id="ARBA00023125"/>
    </source>
</evidence>
<keyword evidence="5 10" id="KW-0238">DNA-binding</keyword>
<dbReference type="InterPro" id="IPR027417">
    <property type="entry name" value="P-loop_NTPase"/>
</dbReference>
<dbReference type="GeneTree" id="ENSGT01150000286951"/>
<proteinExistence type="inferred from homology"/>
<dbReference type="Pfam" id="PF00493">
    <property type="entry name" value="MCM"/>
    <property type="match status" value="1"/>
</dbReference>
<evidence type="ECO:0000256" key="11">
    <source>
        <dbReference type="SAM" id="Phobius"/>
    </source>
</evidence>
<dbReference type="GO" id="GO:0000724">
    <property type="term" value="P:double-strand break repair via homologous recombination"/>
    <property type="evidence" value="ECO:0007669"/>
    <property type="project" value="TreeGrafter"/>
</dbReference>
<feature type="domain" description="MCM C-terminal AAA(+) ATPase" evidence="12">
    <location>
        <begin position="249"/>
        <end position="455"/>
    </location>
</feature>
<comment type="catalytic activity">
    <reaction evidence="9">
        <text>ATP + H2O = ADP + phosphate + H(+)</text>
        <dbReference type="Rhea" id="RHEA:13065"/>
        <dbReference type="ChEBI" id="CHEBI:15377"/>
        <dbReference type="ChEBI" id="CHEBI:15378"/>
        <dbReference type="ChEBI" id="CHEBI:30616"/>
        <dbReference type="ChEBI" id="CHEBI:43474"/>
        <dbReference type="ChEBI" id="CHEBI:456216"/>
        <dbReference type="EC" id="3.6.4.12"/>
    </reaction>
</comment>
<dbReference type="SMART" id="SM00350">
    <property type="entry name" value="MCM"/>
    <property type="match status" value="1"/>
</dbReference>
<feature type="transmembrane region" description="Helical" evidence="11">
    <location>
        <begin position="34"/>
        <end position="58"/>
    </location>
</feature>
<evidence type="ECO:0000256" key="1">
    <source>
        <dbReference type="ARBA" id="ARBA00004123"/>
    </source>
</evidence>
<dbReference type="GO" id="GO:0003697">
    <property type="term" value="F:single-stranded DNA binding"/>
    <property type="evidence" value="ECO:0007669"/>
    <property type="project" value="TreeGrafter"/>
</dbReference>
<dbReference type="Pfam" id="PF17855">
    <property type="entry name" value="MCM_lid"/>
    <property type="match status" value="1"/>
</dbReference>
<dbReference type="GO" id="GO:0042555">
    <property type="term" value="C:MCM complex"/>
    <property type="evidence" value="ECO:0007669"/>
    <property type="project" value="TreeGrafter"/>
</dbReference>